<dbReference type="InterPro" id="IPR035965">
    <property type="entry name" value="PAS-like_dom_sf"/>
</dbReference>
<evidence type="ECO:0000313" key="12">
    <source>
        <dbReference type="EMBL" id="MFD1192160.1"/>
    </source>
</evidence>
<dbReference type="PANTHER" id="PTHR45339:SF1">
    <property type="entry name" value="HYBRID SIGNAL TRANSDUCTION HISTIDINE KINASE J"/>
    <property type="match status" value="1"/>
</dbReference>
<feature type="domain" description="PAC" evidence="11">
    <location>
        <begin position="252"/>
        <end position="304"/>
    </location>
</feature>
<dbReference type="SMART" id="SM00388">
    <property type="entry name" value="HisKA"/>
    <property type="match status" value="1"/>
</dbReference>
<comment type="caution">
    <text evidence="12">The sequence shown here is derived from an EMBL/GenBank/DDBJ whole genome shotgun (WGS) entry which is preliminary data.</text>
</comment>
<dbReference type="InterPro" id="IPR003594">
    <property type="entry name" value="HATPase_dom"/>
</dbReference>
<dbReference type="SUPFAM" id="SSF47384">
    <property type="entry name" value="Homodimeric domain of signal transducing histidine kinase"/>
    <property type="match status" value="1"/>
</dbReference>
<evidence type="ECO:0000256" key="1">
    <source>
        <dbReference type="ARBA" id="ARBA00000085"/>
    </source>
</evidence>
<dbReference type="Pfam" id="PF00512">
    <property type="entry name" value="HisKA"/>
    <property type="match status" value="1"/>
</dbReference>
<accession>A0ABW3T638</accession>
<dbReference type="InterPro" id="IPR013655">
    <property type="entry name" value="PAS_fold_3"/>
</dbReference>
<dbReference type="InterPro" id="IPR029016">
    <property type="entry name" value="GAF-like_dom_sf"/>
</dbReference>
<dbReference type="SMART" id="SM00387">
    <property type="entry name" value="HATPase_c"/>
    <property type="match status" value="1"/>
</dbReference>
<dbReference type="EMBL" id="JBHTLQ010000045">
    <property type="protein sequence ID" value="MFD1192160.1"/>
    <property type="molecule type" value="Genomic_DNA"/>
</dbReference>
<gene>
    <name evidence="12" type="ORF">ACFQ27_16350</name>
</gene>
<evidence type="ECO:0000259" key="10">
    <source>
        <dbReference type="PROSITE" id="PS50110"/>
    </source>
</evidence>
<dbReference type="CDD" id="cd17546">
    <property type="entry name" value="REC_hyHK_CKI1_RcsC-like"/>
    <property type="match status" value="1"/>
</dbReference>
<protein>
    <recommendedName>
        <fullName evidence="2">histidine kinase</fullName>
        <ecNumber evidence="2">2.7.13.3</ecNumber>
    </recommendedName>
</protein>
<dbReference type="SMART" id="SM00448">
    <property type="entry name" value="REC"/>
    <property type="match status" value="1"/>
</dbReference>
<feature type="domain" description="Histidine kinase" evidence="9">
    <location>
        <begin position="322"/>
        <end position="542"/>
    </location>
</feature>
<proteinExistence type="predicted"/>
<evidence type="ECO:0000313" key="13">
    <source>
        <dbReference type="Proteomes" id="UP001597216"/>
    </source>
</evidence>
<keyword evidence="8" id="KW-0175">Coiled coil</keyword>
<dbReference type="CDD" id="cd16922">
    <property type="entry name" value="HATPase_EvgS-ArcB-TorS-like"/>
    <property type="match status" value="1"/>
</dbReference>
<dbReference type="SUPFAM" id="SSF52172">
    <property type="entry name" value="CheY-like"/>
    <property type="match status" value="1"/>
</dbReference>
<keyword evidence="4" id="KW-0808">Transferase</keyword>
<evidence type="ECO:0000256" key="7">
    <source>
        <dbReference type="PROSITE-ProRule" id="PRU00169"/>
    </source>
</evidence>
<evidence type="ECO:0000256" key="4">
    <source>
        <dbReference type="ARBA" id="ARBA00022679"/>
    </source>
</evidence>
<reference evidence="13" key="1">
    <citation type="journal article" date="2019" name="Int. J. Syst. Evol. Microbiol.">
        <title>The Global Catalogue of Microorganisms (GCM) 10K type strain sequencing project: providing services to taxonomists for standard genome sequencing and annotation.</title>
        <authorList>
            <consortium name="The Broad Institute Genomics Platform"/>
            <consortium name="The Broad Institute Genome Sequencing Center for Infectious Disease"/>
            <person name="Wu L."/>
            <person name="Ma J."/>
        </authorList>
    </citation>
    <scope>NUCLEOTIDE SEQUENCE [LARGE SCALE GENOMIC DNA]</scope>
    <source>
        <strain evidence="13">CCUG 55074</strain>
    </source>
</reference>
<dbReference type="InterPro" id="IPR036890">
    <property type="entry name" value="HATPase_C_sf"/>
</dbReference>
<feature type="modified residue" description="4-aspartylphosphate" evidence="7">
    <location>
        <position position="614"/>
    </location>
</feature>
<dbReference type="PROSITE" id="PS50113">
    <property type="entry name" value="PAC"/>
    <property type="match status" value="1"/>
</dbReference>
<keyword evidence="6" id="KW-0902">Two-component regulatory system</keyword>
<dbReference type="Gene3D" id="3.40.50.2300">
    <property type="match status" value="1"/>
</dbReference>
<dbReference type="CDD" id="cd00130">
    <property type="entry name" value="PAS"/>
    <property type="match status" value="1"/>
</dbReference>
<dbReference type="SUPFAM" id="SSF55785">
    <property type="entry name" value="PYP-like sensor domain (PAS domain)"/>
    <property type="match status" value="1"/>
</dbReference>
<dbReference type="RefSeq" id="WP_377354356.1">
    <property type="nucleotide sequence ID" value="NZ_JBHTLQ010000045.1"/>
</dbReference>
<keyword evidence="12" id="KW-0547">Nucleotide-binding</keyword>
<dbReference type="PANTHER" id="PTHR45339">
    <property type="entry name" value="HYBRID SIGNAL TRANSDUCTION HISTIDINE KINASE J"/>
    <property type="match status" value="1"/>
</dbReference>
<dbReference type="Pfam" id="PF02518">
    <property type="entry name" value="HATPase_c"/>
    <property type="match status" value="1"/>
</dbReference>
<sequence length="699" mass="75862">MASRTTAAPDPARRLAALGDLDLTSLSPTIARVERLARMHCGLESAVVFADADGVWRMDAPEDWDHAADPSITFAGVALTQPDLLWVEDARADARFNAHPYVTGPRGLRFYAGAPIQLADRRIGVMAVAGTEPRAFDADLAVFIQDLADIVANECAQHRTLRDLAEMKDQAAAALDDAKRSERRLQLALDIGELRAWEMDFSREELIEAGAQRALNTTYEEFSANVWRDIHPEDLPACKAAWKAHLEGGPIFRQTHRSLLENGDAAWTFTACEAVRDDRGQIVRVLGVMRDIDKQKRAEIELVKAKEEAEAANRAKSEFLANMSHEIRTPLNGVMGVAGALGRTELSPSQAEMVGLIETSAQTLEALLTDILDLARIEAGRLEIRPETFDVATSVNACAALFQANAESKGLKLSVEIQPHARGAYEGDAPRLRQILSNLLGNAVKFTAAGEVKLTVRGRRDETTTHLEFEVADTGIGFDEATRQRLFGRFQQADGSITRKYGGTGLGLAISRSLAEAMDGELSAASTPGEGSVFTLAIELPRHTGAVEMWGEHEAAAEADLTAMRVLLAEDHPTNRRVVELILGAAGVNLVSVENGLEAVDMASRTGFDLILMDMQMPVMDGLTAIRAIRRNEARLGRRRTPIYTLTANAMPEHAQASHQAGADGHVTKPITAEGLLKVVEQVSSALEREDDQAVRAAS</sequence>
<dbReference type="InterPro" id="IPR003018">
    <property type="entry name" value="GAF"/>
</dbReference>
<dbReference type="PROSITE" id="PS50109">
    <property type="entry name" value="HIS_KIN"/>
    <property type="match status" value="1"/>
</dbReference>
<dbReference type="InterPro" id="IPR036097">
    <property type="entry name" value="HisK_dim/P_sf"/>
</dbReference>
<evidence type="ECO:0000256" key="5">
    <source>
        <dbReference type="ARBA" id="ARBA00022777"/>
    </source>
</evidence>
<dbReference type="SUPFAM" id="SSF55781">
    <property type="entry name" value="GAF domain-like"/>
    <property type="match status" value="1"/>
</dbReference>
<comment type="catalytic activity">
    <reaction evidence="1">
        <text>ATP + protein L-histidine = ADP + protein N-phospho-L-histidine.</text>
        <dbReference type="EC" id="2.7.13.3"/>
    </reaction>
</comment>
<keyword evidence="3 7" id="KW-0597">Phosphoprotein</keyword>
<dbReference type="Gene3D" id="3.30.450.40">
    <property type="match status" value="1"/>
</dbReference>
<dbReference type="InterPro" id="IPR001789">
    <property type="entry name" value="Sig_transdc_resp-reg_receiver"/>
</dbReference>
<dbReference type="PRINTS" id="PR00344">
    <property type="entry name" value="BCTRLSENSOR"/>
</dbReference>
<keyword evidence="5" id="KW-0418">Kinase</keyword>
<dbReference type="Gene3D" id="3.30.565.10">
    <property type="entry name" value="Histidine kinase-like ATPase, C-terminal domain"/>
    <property type="match status" value="1"/>
</dbReference>
<name>A0ABW3T638_9CAUL</name>
<keyword evidence="13" id="KW-1185">Reference proteome</keyword>
<dbReference type="SUPFAM" id="SSF55874">
    <property type="entry name" value="ATPase domain of HSP90 chaperone/DNA topoisomerase II/histidine kinase"/>
    <property type="match status" value="1"/>
</dbReference>
<dbReference type="Pfam" id="PF00072">
    <property type="entry name" value="Response_reg"/>
    <property type="match status" value="1"/>
</dbReference>
<evidence type="ECO:0000256" key="6">
    <source>
        <dbReference type="ARBA" id="ARBA00023012"/>
    </source>
</evidence>
<dbReference type="InterPro" id="IPR003661">
    <property type="entry name" value="HisK_dim/P_dom"/>
</dbReference>
<dbReference type="Gene3D" id="1.10.287.130">
    <property type="match status" value="1"/>
</dbReference>
<dbReference type="InterPro" id="IPR000700">
    <property type="entry name" value="PAS-assoc_C"/>
</dbReference>
<evidence type="ECO:0000256" key="2">
    <source>
        <dbReference type="ARBA" id="ARBA00012438"/>
    </source>
</evidence>
<evidence type="ECO:0000259" key="11">
    <source>
        <dbReference type="PROSITE" id="PS50113"/>
    </source>
</evidence>
<dbReference type="Proteomes" id="UP001597216">
    <property type="component" value="Unassembled WGS sequence"/>
</dbReference>
<evidence type="ECO:0000256" key="3">
    <source>
        <dbReference type="ARBA" id="ARBA00022553"/>
    </source>
</evidence>
<evidence type="ECO:0000259" key="9">
    <source>
        <dbReference type="PROSITE" id="PS50109"/>
    </source>
</evidence>
<keyword evidence="12" id="KW-0067">ATP-binding</keyword>
<dbReference type="Gene3D" id="3.30.450.20">
    <property type="entry name" value="PAS domain"/>
    <property type="match status" value="1"/>
</dbReference>
<feature type="domain" description="Response regulatory" evidence="10">
    <location>
        <begin position="565"/>
        <end position="684"/>
    </location>
</feature>
<dbReference type="PROSITE" id="PS50110">
    <property type="entry name" value="RESPONSE_REGULATORY"/>
    <property type="match status" value="1"/>
</dbReference>
<dbReference type="Pfam" id="PF01590">
    <property type="entry name" value="GAF"/>
    <property type="match status" value="1"/>
</dbReference>
<dbReference type="CDD" id="cd00082">
    <property type="entry name" value="HisKA"/>
    <property type="match status" value="1"/>
</dbReference>
<dbReference type="InterPro" id="IPR005467">
    <property type="entry name" value="His_kinase_dom"/>
</dbReference>
<dbReference type="GO" id="GO:0005524">
    <property type="term" value="F:ATP binding"/>
    <property type="evidence" value="ECO:0007669"/>
    <property type="project" value="UniProtKB-KW"/>
</dbReference>
<dbReference type="Pfam" id="PF08447">
    <property type="entry name" value="PAS_3"/>
    <property type="match status" value="1"/>
</dbReference>
<dbReference type="InterPro" id="IPR011006">
    <property type="entry name" value="CheY-like_superfamily"/>
</dbReference>
<organism evidence="12 13">
    <name type="scientific">Phenylobacterium conjunctum</name>
    <dbReference type="NCBI Taxonomy" id="1298959"/>
    <lineage>
        <taxon>Bacteria</taxon>
        <taxon>Pseudomonadati</taxon>
        <taxon>Pseudomonadota</taxon>
        <taxon>Alphaproteobacteria</taxon>
        <taxon>Caulobacterales</taxon>
        <taxon>Caulobacteraceae</taxon>
        <taxon>Phenylobacterium</taxon>
    </lineage>
</organism>
<dbReference type="EC" id="2.7.13.3" evidence="2"/>
<feature type="coiled-coil region" evidence="8">
    <location>
        <begin position="295"/>
        <end position="322"/>
    </location>
</feature>
<dbReference type="InterPro" id="IPR004358">
    <property type="entry name" value="Sig_transdc_His_kin-like_C"/>
</dbReference>
<evidence type="ECO:0000256" key="8">
    <source>
        <dbReference type="SAM" id="Coils"/>
    </source>
</evidence>
<dbReference type="InterPro" id="IPR000014">
    <property type="entry name" value="PAS"/>
</dbReference>